<keyword evidence="1" id="KW-0812">Transmembrane</keyword>
<name>A0A1M6DJC1_9FLAO</name>
<proteinExistence type="predicted"/>
<organism evidence="2 3">
    <name type="scientific">Mesonia phycicola</name>
    <dbReference type="NCBI Taxonomy" id="579105"/>
    <lineage>
        <taxon>Bacteria</taxon>
        <taxon>Pseudomonadati</taxon>
        <taxon>Bacteroidota</taxon>
        <taxon>Flavobacteriia</taxon>
        <taxon>Flavobacteriales</taxon>
        <taxon>Flavobacteriaceae</taxon>
        <taxon>Mesonia</taxon>
    </lineage>
</organism>
<protein>
    <submittedName>
        <fullName evidence="2">Uncharacterized protein</fullName>
    </submittedName>
</protein>
<dbReference type="EMBL" id="FQYY01000004">
    <property type="protein sequence ID" value="SHI73260.1"/>
    <property type="molecule type" value="Genomic_DNA"/>
</dbReference>
<keyword evidence="1" id="KW-1133">Transmembrane helix</keyword>
<gene>
    <name evidence="2" type="ORF">SAMN04488096_10426</name>
</gene>
<evidence type="ECO:0000313" key="3">
    <source>
        <dbReference type="Proteomes" id="UP000184225"/>
    </source>
</evidence>
<feature type="transmembrane region" description="Helical" evidence="1">
    <location>
        <begin position="56"/>
        <end position="77"/>
    </location>
</feature>
<dbReference type="AlphaFoldDB" id="A0A1M6DJC1"/>
<reference evidence="2 3" key="1">
    <citation type="submission" date="2016-11" db="EMBL/GenBank/DDBJ databases">
        <authorList>
            <person name="Jaros S."/>
            <person name="Januszkiewicz K."/>
            <person name="Wedrychowicz H."/>
        </authorList>
    </citation>
    <scope>NUCLEOTIDE SEQUENCE [LARGE SCALE GENOMIC DNA]</scope>
    <source>
        <strain evidence="2 3">DSM 21425</strain>
    </source>
</reference>
<dbReference type="RefSeq" id="WP_143159149.1">
    <property type="nucleotide sequence ID" value="NZ_FQYY01000004.1"/>
</dbReference>
<evidence type="ECO:0000313" key="2">
    <source>
        <dbReference type="EMBL" id="SHI73260.1"/>
    </source>
</evidence>
<accession>A0A1M6DJC1</accession>
<keyword evidence="3" id="KW-1185">Reference proteome</keyword>
<dbReference type="OrthoDB" id="673991at2"/>
<feature type="transmembrane region" description="Helical" evidence="1">
    <location>
        <begin position="121"/>
        <end position="144"/>
    </location>
</feature>
<evidence type="ECO:0000256" key="1">
    <source>
        <dbReference type="SAM" id="Phobius"/>
    </source>
</evidence>
<feature type="transmembrane region" description="Helical" evidence="1">
    <location>
        <begin position="89"/>
        <end position="109"/>
    </location>
</feature>
<keyword evidence="1" id="KW-0472">Membrane</keyword>
<sequence>MKTIVILLFTSVIATLCMSAFSYLYSNIINQNFKEPQLLNILIQRLSLVNFTKQIFIGWLLHLFTGVIFMVGLYFLWQNYIVPNWFNTLLLGVVLGLIGALIWKITFSLHPNPPNINLSHYIIHLILAHVVFSYSAWVVLKLLFN</sequence>
<dbReference type="Proteomes" id="UP000184225">
    <property type="component" value="Unassembled WGS sequence"/>
</dbReference>